<protein>
    <submittedName>
        <fullName evidence="2">Uncharacterized protein</fullName>
    </submittedName>
</protein>
<accession>A0A0A2SPK1</accession>
<dbReference type="OrthoDB" id="5292689at2"/>
<dbReference type="AlphaFoldDB" id="A0A0A2SPK1"/>
<gene>
    <name evidence="2" type="ORF">EP47_02550</name>
</gene>
<keyword evidence="1" id="KW-0472">Membrane</keyword>
<reference evidence="2 3" key="1">
    <citation type="submission" date="2014-05" db="EMBL/GenBank/DDBJ databases">
        <authorList>
            <person name="Rizzardi K."/>
            <person name="Winiecka-Krusnell J."/>
            <person name="Ramliden M."/>
            <person name="Alm E."/>
            <person name="Andersson S."/>
            <person name="Byfors S."/>
        </authorList>
    </citation>
    <scope>NUCLEOTIDE SEQUENCE [LARGE SCALE GENOMIC DNA]</scope>
    <source>
        <strain evidence="2 3">LEGN</strain>
    </source>
</reference>
<proteinExistence type="predicted"/>
<organism evidence="2 3">
    <name type="scientific">Legionella norrlandica</name>
    <dbReference type="NCBI Taxonomy" id="1498499"/>
    <lineage>
        <taxon>Bacteria</taxon>
        <taxon>Pseudomonadati</taxon>
        <taxon>Pseudomonadota</taxon>
        <taxon>Gammaproteobacteria</taxon>
        <taxon>Legionellales</taxon>
        <taxon>Legionellaceae</taxon>
        <taxon>Legionella</taxon>
    </lineage>
</organism>
<keyword evidence="3" id="KW-1185">Reference proteome</keyword>
<comment type="caution">
    <text evidence="2">The sequence shown here is derived from an EMBL/GenBank/DDBJ whole genome shotgun (WGS) entry which is preliminary data.</text>
</comment>
<keyword evidence="1" id="KW-1133">Transmembrane helix</keyword>
<dbReference type="Proteomes" id="UP000054422">
    <property type="component" value="Unassembled WGS sequence"/>
</dbReference>
<name>A0A0A2SPK1_9GAMM</name>
<sequence length="104" mass="12365">MVVNKKHFEMAVFNALADEIHCADMFLEGVNHYDDLNKQLITWEEFYAGVDEYCGLIQQPRKPSEFIKSLQDQLLKIIYRGSKRKLLILVVWPLMLLFCMLWRI</sequence>
<evidence type="ECO:0000313" key="2">
    <source>
        <dbReference type="EMBL" id="KGP62682.1"/>
    </source>
</evidence>
<feature type="transmembrane region" description="Helical" evidence="1">
    <location>
        <begin position="86"/>
        <end position="103"/>
    </location>
</feature>
<evidence type="ECO:0000256" key="1">
    <source>
        <dbReference type="SAM" id="Phobius"/>
    </source>
</evidence>
<evidence type="ECO:0000313" key="3">
    <source>
        <dbReference type="Proteomes" id="UP000054422"/>
    </source>
</evidence>
<dbReference type="EMBL" id="JNCF01000047">
    <property type="protein sequence ID" value="KGP62682.1"/>
    <property type="molecule type" value="Genomic_DNA"/>
</dbReference>
<keyword evidence="1" id="KW-0812">Transmembrane</keyword>
<dbReference type="RefSeq" id="WP_035890713.1">
    <property type="nucleotide sequence ID" value="NZ_JNCF01000047.1"/>
</dbReference>